<keyword evidence="9" id="KW-1185">Reference proteome</keyword>
<keyword evidence="3" id="KW-0210">Decarboxylase</keyword>
<dbReference type="PANTHER" id="PTHR43277:SF3">
    <property type="entry name" value="DECARBOXYLASE, PUTATIVE-RELATED"/>
    <property type="match status" value="1"/>
</dbReference>
<comment type="caution">
    <text evidence="8">The sequence shown here is derived from an EMBL/GenBank/DDBJ whole genome shotgun (WGS) entry which is preliminary data.</text>
</comment>
<proteinExistence type="inferred from homology"/>
<organism evidence="8 9">
    <name type="scientific">Metabacillus malikii</name>
    <dbReference type="NCBI Taxonomy" id="1504265"/>
    <lineage>
        <taxon>Bacteria</taxon>
        <taxon>Bacillati</taxon>
        <taxon>Bacillota</taxon>
        <taxon>Bacilli</taxon>
        <taxon>Bacillales</taxon>
        <taxon>Bacillaceae</taxon>
        <taxon>Metabacillus</taxon>
    </lineage>
</organism>
<feature type="domain" description="Orn/Lys/Arg decarboxylases family 1 pyridoxal-P attachment site" evidence="6">
    <location>
        <begin position="3"/>
        <end position="295"/>
    </location>
</feature>
<dbReference type="InterPro" id="IPR015424">
    <property type="entry name" value="PyrdxlP-dep_Trfase"/>
</dbReference>
<protein>
    <submittedName>
        <fullName evidence="8">Arginine/lysine/ornithine decarboxylase</fullName>
    </submittedName>
</protein>
<evidence type="ECO:0000256" key="5">
    <source>
        <dbReference type="ARBA" id="ARBA00023239"/>
    </source>
</evidence>
<accession>A0ABT9ZNK8</accession>
<name>A0ABT9ZNK8_9BACI</name>
<evidence type="ECO:0000256" key="2">
    <source>
        <dbReference type="ARBA" id="ARBA00010671"/>
    </source>
</evidence>
<dbReference type="RefSeq" id="WP_307346621.1">
    <property type="nucleotide sequence ID" value="NZ_JAUSUD010000037.1"/>
</dbReference>
<evidence type="ECO:0000259" key="7">
    <source>
        <dbReference type="Pfam" id="PF03711"/>
    </source>
</evidence>
<dbReference type="InterPro" id="IPR052357">
    <property type="entry name" value="Orn_Lys_Arg_decarboxylase-I"/>
</dbReference>
<evidence type="ECO:0000256" key="4">
    <source>
        <dbReference type="ARBA" id="ARBA00022898"/>
    </source>
</evidence>
<gene>
    <name evidence="8" type="ORF">J2S19_004721</name>
</gene>
<dbReference type="Pfam" id="PF01276">
    <property type="entry name" value="OKR_DC_1"/>
    <property type="match status" value="1"/>
</dbReference>
<keyword evidence="5" id="KW-0456">Lyase</keyword>
<dbReference type="EMBL" id="JAUSUD010000037">
    <property type="protein sequence ID" value="MDQ0233376.1"/>
    <property type="molecule type" value="Genomic_DNA"/>
</dbReference>
<dbReference type="InterPro" id="IPR008286">
    <property type="entry name" value="Prn/Lys/Arg_de-COase_C"/>
</dbReference>
<sequence length="479" mass="53402">MKTPLFTSLMEHKRKNSLSLHVPGHKNGSVFFGPAIKIYKDVLSFDFTELTGLDDLHHAEGIIYEAEQLTAKLYGVKDTKFLVNGSTVGNLAMILACCRPGETILVQRNSHKSIINGIKLAGARPVFLNPIIDERLDVPSYVNYETIKIALETFPFAKAIILTNPNYYGLAIDLTSIVNLVHSYDIPVLVDEAHGAHFLLGKPFPKSAISAGADVIIQSAHKTLPAMTMGSYLHFNSTLVNKEKLFYYLTVLQSSSPSYPIMASLDLARAFLQEIVEKGYKDNILKNLTVIKEYLHATGKFIIVNSNDKHVYMDPLKLTIKSSEGLTGLELLHFFEKHNIYGELSDPTKLLLVLPLSAEDSIVDKLKNVNFNNVKSLGRREHIAKANTIQLTEFISSLEKSYSELEEFKKQQVPLSESLGLIAAESIVPYPPGIPLIMEGERITEQLIEQLTELVRVGINIQGDKHIRTGNILVYNESR</sequence>
<dbReference type="CDD" id="cd00615">
    <property type="entry name" value="Orn_deC_like"/>
    <property type="match status" value="1"/>
</dbReference>
<evidence type="ECO:0000313" key="9">
    <source>
        <dbReference type="Proteomes" id="UP001234495"/>
    </source>
</evidence>
<evidence type="ECO:0000256" key="1">
    <source>
        <dbReference type="ARBA" id="ARBA00001933"/>
    </source>
</evidence>
<feature type="domain" description="Orn/Lys/Arg decarboxylase C-terminal" evidence="7">
    <location>
        <begin position="389"/>
        <end position="446"/>
    </location>
</feature>
<dbReference type="SUPFAM" id="SSF55904">
    <property type="entry name" value="Ornithine decarboxylase C-terminal domain"/>
    <property type="match status" value="1"/>
</dbReference>
<dbReference type="PANTHER" id="PTHR43277">
    <property type="entry name" value="ARGININE DECARBOXYLASE"/>
    <property type="match status" value="1"/>
</dbReference>
<comment type="similarity">
    <text evidence="2">Belongs to the Orn/Lys/Arg decarboxylase class-I family.</text>
</comment>
<dbReference type="Pfam" id="PF03711">
    <property type="entry name" value="OKR_DC_1_C"/>
    <property type="match status" value="1"/>
</dbReference>
<comment type="cofactor">
    <cofactor evidence="1">
        <name>pyridoxal 5'-phosphate</name>
        <dbReference type="ChEBI" id="CHEBI:597326"/>
    </cofactor>
</comment>
<dbReference type="Gene3D" id="3.90.105.10">
    <property type="entry name" value="Molybdopterin biosynthesis moea protein, domain 2"/>
    <property type="match status" value="1"/>
</dbReference>
<dbReference type="InterPro" id="IPR015421">
    <property type="entry name" value="PyrdxlP-dep_Trfase_major"/>
</dbReference>
<evidence type="ECO:0000259" key="6">
    <source>
        <dbReference type="Pfam" id="PF01276"/>
    </source>
</evidence>
<dbReference type="Proteomes" id="UP001234495">
    <property type="component" value="Unassembled WGS sequence"/>
</dbReference>
<dbReference type="InterPro" id="IPR000310">
    <property type="entry name" value="Orn/Lys/Arg_deCO2ase_major_dom"/>
</dbReference>
<dbReference type="InterPro" id="IPR036633">
    <property type="entry name" value="Prn/Lys/Arg_de-COase_C_sf"/>
</dbReference>
<dbReference type="Gene3D" id="3.40.640.10">
    <property type="entry name" value="Type I PLP-dependent aspartate aminotransferase-like (Major domain)"/>
    <property type="match status" value="1"/>
</dbReference>
<keyword evidence="4" id="KW-0663">Pyridoxal phosphate</keyword>
<dbReference type="SUPFAM" id="SSF53383">
    <property type="entry name" value="PLP-dependent transferases"/>
    <property type="match status" value="1"/>
</dbReference>
<evidence type="ECO:0000313" key="8">
    <source>
        <dbReference type="EMBL" id="MDQ0233376.1"/>
    </source>
</evidence>
<reference evidence="8 9" key="1">
    <citation type="submission" date="2023-07" db="EMBL/GenBank/DDBJ databases">
        <title>Genomic Encyclopedia of Type Strains, Phase IV (KMG-IV): sequencing the most valuable type-strain genomes for metagenomic binning, comparative biology and taxonomic classification.</title>
        <authorList>
            <person name="Goeker M."/>
        </authorList>
    </citation>
    <scope>NUCLEOTIDE SEQUENCE [LARGE SCALE GENOMIC DNA]</scope>
    <source>
        <strain evidence="8 9">DSM 29005</strain>
    </source>
</reference>
<evidence type="ECO:0000256" key="3">
    <source>
        <dbReference type="ARBA" id="ARBA00022793"/>
    </source>
</evidence>